<reference evidence="2" key="1">
    <citation type="submission" date="2020-12" db="EMBL/GenBank/DDBJ databases">
        <title>The genome sequence of Inhella sp. 1Y17.</title>
        <authorList>
            <person name="Liu Y."/>
        </authorList>
    </citation>
    <scope>NUCLEOTIDE SEQUENCE</scope>
    <source>
        <strain evidence="2">1Y17</strain>
    </source>
</reference>
<dbReference type="InterPro" id="IPR011646">
    <property type="entry name" value="KAP_P-loop"/>
</dbReference>
<accession>A0A931J5V4</accession>
<dbReference type="Pfam" id="PF07693">
    <property type="entry name" value="KAP_NTPase"/>
    <property type="match status" value="1"/>
</dbReference>
<feature type="domain" description="KAP NTPase" evidence="1">
    <location>
        <begin position="46"/>
        <end position="319"/>
    </location>
</feature>
<organism evidence="2 3">
    <name type="scientific">Inhella proteolytica</name>
    <dbReference type="NCBI Taxonomy" id="2795029"/>
    <lineage>
        <taxon>Bacteria</taxon>
        <taxon>Pseudomonadati</taxon>
        <taxon>Pseudomonadota</taxon>
        <taxon>Betaproteobacteria</taxon>
        <taxon>Burkholderiales</taxon>
        <taxon>Sphaerotilaceae</taxon>
        <taxon>Inhella</taxon>
    </lineage>
</organism>
<name>A0A931J5V4_9BURK</name>
<dbReference type="Proteomes" id="UP000613266">
    <property type="component" value="Unassembled WGS sequence"/>
</dbReference>
<evidence type="ECO:0000259" key="1">
    <source>
        <dbReference type="Pfam" id="PF07693"/>
    </source>
</evidence>
<sequence>MQQPIQEASSPDSKVWAGDLFQRQDFADFLTGYLVAKSCPPDEKGHRPFSLALNAGWGRGKTFFVSRWAEHLSIQSPRHPVMHFNAWASDVAADPLVAFMAAFKVALDREVDKLESTAEAKFAIQAGVEKVVSGVRRAYLPAAKVALKGVVKKLSGVALDEVSEALTTGDVNVDAGRIEELKAEGRDAAEKGLDEFFKKALAEQSDLPQVISSLRIAIESTLARLAQEGNLKLPMFVFVDELDRCRPPFAIALLEGIKHLFGVRGVCYVISTNLDQLAKATGAVYGSGFDGGGYLKRFFDVQCELPTPSSLRFAQFLFSTSPVIAAASANLGHGLPEGGFTDCDWGSAEHSALCWVADEFGLDLRSQEQVFGAIEASVSTLRDGRIHLIWLATLCAIRHKHPAVFDDITRPNGSNLTNAWGVMGIAGRPHSYMSYDSQAGRHVQRTVTLLEVAERYYRNAFKCEKLEKRTPAHGLDYPNHWLQHLSSLGSHSELFRYFAAVSSAGYLSRSGAG</sequence>
<dbReference type="EMBL" id="JAEDAK010000021">
    <property type="protein sequence ID" value="MBH9579323.1"/>
    <property type="molecule type" value="Genomic_DNA"/>
</dbReference>
<evidence type="ECO:0000313" key="3">
    <source>
        <dbReference type="Proteomes" id="UP000613266"/>
    </source>
</evidence>
<comment type="caution">
    <text evidence="2">The sequence shown here is derived from an EMBL/GenBank/DDBJ whole genome shotgun (WGS) entry which is preliminary data.</text>
</comment>
<dbReference type="AlphaFoldDB" id="A0A931J5V4"/>
<keyword evidence="3" id="KW-1185">Reference proteome</keyword>
<protein>
    <recommendedName>
        <fullName evidence="1">KAP NTPase domain-containing protein</fullName>
    </recommendedName>
</protein>
<proteinExistence type="predicted"/>
<dbReference type="RefSeq" id="WP_198113155.1">
    <property type="nucleotide sequence ID" value="NZ_JAEDAK010000021.1"/>
</dbReference>
<evidence type="ECO:0000313" key="2">
    <source>
        <dbReference type="EMBL" id="MBH9579323.1"/>
    </source>
</evidence>
<gene>
    <name evidence="2" type="ORF">I7X39_20700</name>
</gene>